<dbReference type="AlphaFoldDB" id="A0A3B0T3D2"/>
<dbReference type="Gene3D" id="2.40.420.20">
    <property type="match status" value="1"/>
</dbReference>
<reference evidence="5" key="1">
    <citation type="submission" date="2018-06" db="EMBL/GenBank/DDBJ databases">
        <authorList>
            <person name="Zhirakovskaya E."/>
        </authorList>
    </citation>
    <scope>NUCLEOTIDE SEQUENCE</scope>
</reference>
<evidence type="ECO:0000256" key="3">
    <source>
        <dbReference type="SAM" id="Coils"/>
    </source>
</evidence>
<feature type="domain" description="YknX-like C-terminal permuted SH3-like" evidence="4">
    <location>
        <begin position="336"/>
        <end position="400"/>
    </location>
</feature>
<evidence type="ECO:0000256" key="1">
    <source>
        <dbReference type="ARBA" id="ARBA00004196"/>
    </source>
</evidence>
<protein>
    <submittedName>
        <fullName evidence="5">RND efflux system, membrane fusion protein</fullName>
    </submittedName>
</protein>
<feature type="coiled-coil region" evidence="3">
    <location>
        <begin position="118"/>
        <end position="176"/>
    </location>
</feature>
<keyword evidence="2 3" id="KW-0175">Coiled coil</keyword>
<dbReference type="GO" id="GO:0030313">
    <property type="term" value="C:cell envelope"/>
    <property type="evidence" value="ECO:0007669"/>
    <property type="project" value="UniProtKB-SubCell"/>
</dbReference>
<dbReference type="Gene3D" id="2.40.50.100">
    <property type="match status" value="2"/>
</dbReference>
<sequence>MMSLKKTKTLVKSAIAVLLVALLVYAFIPEAEKVDMAEVRRGDVLITLDGEGKTRIRDIYVVSAPIEGRVMRIESEPGDVVRAGETVIANMTPADPRFLDKRSETQARADVQGAEAAKGLAESKVDRARAALDFAEAEYNRTEELFKNGNVSIARLEQAELQLKMRKAEVKTALADLKVMESRLVSARAQLVQPGHDHEEAVAARCQVCVHAPVDGKVLRILHKSEGVIPMGTALVEVGNPQDLEIVIEMLSRDAVKVRAGDIALIKRWGGGQDIRAQVRIVEPSGYTKVSALGVEEQRVNIILDFIDPLEKWQSLGDAFRVEASIIVDKAENILFVPVSALFRYNEKWSIFVVRDGRAVRQEVTVGRKNDRDGEIINGLSEGDSVIIHPGNNVMDGIRVVAR</sequence>
<gene>
    <name evidence="5" type="ORF">MNBD_ALPHA01-1719</name>
</gene>
<dbReference type="Gene3D" id="2.40.30.170">
    <property type="match status" value="1"/>
</dbReference>
<dbReference type="InterPro" id="IPR058637">
    <property type="entry name" value="YknX-like_C"/>
</dbReference>
<accession>A0A3B0T3D2</accession>
<evidence type="ECO:0000259" key="4">
    <source>
        <dbReference type="Pfam" id="PF25989"/>
    </source>
</evidence>
<comment type="subcellular location">
    <subcellularLocation>
        <location evidence="1">Cell envelope</location>
    </subcellularLocation>
</comment>
<dbReference type="InterPro" id="IPR050465">
    <property type="entry name" value="UPF0194_transport"/>
</dbReference>
<dbReference type="PANTHER" id="PTHR32347:SF29">
    <property type="entry name" value="UPF0194 MEMBRANE PROTEIN YBHG"/>
    <property type="match status" value="1"/>
</dbReference>
<evidence type="ECO:0000256" key="2">
    <source>
        <dbReference type="ARBA" id="ARBA00023054"/>
    </source>
</evidence>
<dbReference type="SUPFAM" id="SSF111369">
    <property type="entry name" value="HlyD-like secretion proteins"/>
    <property type="match status" value="1"/>
</dbReference>
<dbReference type="Pfam" id="PF25989">
    <property type="entry name" value="YknX_C"/>
    <property type="match status" value="1"/>
</dbReference>
<organism evidence="5">
    <name type="scientific">hydrothermal vent metagenome</name>
    <dbReference type="NCBI Taxonomy" id="652676"/>
    <lineage>
        <taxon>unclassified sequences</taxon>
        <taxon>metagenomes</taxon>
        <taxon>ecological metagenomes</taxon>
    </lineage>
</organism>
<name>A0A3B0T3D2_9ZZZZ</name>
<evidence type="ECO:0000313" key="5">
    <source>
        <dbReference type="EMBL" id="VAW03334.1"/>
    </source>
</evidence>
<dbReference type="EMBL" id="UOEJ01000170">
    <property type="protein sequence ID" value="VAW03334.1"/>
    <property type="molecule type" value="Genomic_DNA"/>
</dbReference>
<dbReference type="Gene3D" id="1.10.287.470">
    <property type="entry name" value="Helix hairpin bin"/>
    <property type="match status" value="1"/>
</dbReference>
<proteinExistence type="predicted"/>
<dbReference type="PANTHER" id="PTHR32347">
    <property type="entry name" value="EFFLUX SYSTEM COMPONENT YKNX-RELATED"/>
    <property type="match status" value="1"/>
</dbReference>